<evidence type="ECO:0000313" key="2">
    <source>
        <dbReference type="Proteomes" id="UP000046122"/>
    </source>
</evidence>
<dbReference type="Proteomes" id="UP000046122">
    <property type="component" value="Unassembled WGS sequence"/>
</dbReference>
<organism evidence="1 2">
    <name type="scientific">Mesorhizobium plurifarium</name>
    <dbReference type="NCBI Taxonomy" id="69974"/>
    <lineage>
        <taxon>Bacteria</taxon>
        <taxon>Pseudomonadati</taxon>
        <taxon>Pseudomonadota</taxon>
        <taxon>Alphaproteobacteria</taxon>
        <taxon>Hyphomicrobiales</taxon>
        <taxon>Phyllobacteriaceae</taxon>
        <taxon>Mesorhizobium</taxon>
    </lineage>
</organism>
<name>A0A090GAJ3_MESPL</name>
<dbReference type="AlphaFoldDB" id="A0A090GAJ3"/>
<protein>
    <recommendedName>
        <fullName evidence="3">HTH cro/C1-type domain-containing protein</fullName>
    </recommendedName>
</protein>
<proteinExistence type="predicted"/>
<dbReference type="InterPro" id="IPR010982">
    <property type="entry name" value="Lambda_DNA-bd_dom_sf"/>
</dbReference>
<gene>
    <name evidence="1" type="ORF">MPL3365_210137</name>
</gene>
<reference evidence="1 2" key="1">
    <citation type="submission" date="2014-08" db="EMBL/GenBank/DDBJ databases">
        <authorList>
            <person name="Moulin Lionel"/>
        </authorList>
    </citation>
    <scope>NUCLEOTIDE SEQUENCE [LARGE SCALE GENOMIC DNA]</scope>
</reference>
<sequence>MVRLAAYDYRELGKLLRAKLNEDGRGWRVCAGDIGVSASDLSRICNGQSVSAPKVIAVCDWLRLSFRAFYLPPPAVPRPEIAEMFHGKSTETERWVDV</sequence>
<accession>A0A090GAJ3</accession>
<evidence type="ECO:0000313" key="1">
    <source>
        <dbReference type="EMBL" id="CDX55915.1"/>
    </source>
</evidence>
<dbReference type="GO" id="GO:0003677">
    <property type="term" value="F:DNA binding"/>
    <property type="evidence" value="ECO:0007669"/>
    <property type="project" value="InterPro"/>
</dbReference>
<evidence type="ECO:0008006" key="3">
    <source>
        <dbReference type="Google" id="ProtNLM"/>
    </source>
</evidence>
<dbReference type="EMBL" id="CCNE01000014">
    <property type="protein sequence ID" value="CDX55915.1"/>
    <property type="molecule type" value="Genomic_DNA"/>
</dbReference>
<dbReference type="SUPFAM" id="SSF47413">
    <property type="entry name" value="lambda repressor-like DNA-binding domains"/>
    <property type="match status" value="1"/>
</dbReference>